<feature type="transmembrane region" description="Helical" evidence="5">
    <location>
        <begin position="12"/>
        <end position="32"/>
    </location>
</feature>
<reference evidence="6" key="1">
    <citation type="submission" date="2022-11" db="EMBL/GenBank/DDBJ databases">
        <title>Salinimicrobium profundisediminis sp. nov., isolated from deep-sea sediment of the Mariana Trench.</title>
        <authorList>
            <person name="Fu H."/>
        </authorList>
    </citation>
    <scope>NUCLEOTIDE SEQUENCE</scope>
    <source>
        <strain evidence="6">MT39</strain>
    </source>
</reference>
<comment type="caution">
    <text evidence="6">The sequence shown here is derived from an EMBL/GenBank/DDBJ whole genome shotgun (WGS) entry which is preliminary data.</text>
</comment>
<keyword evidence="7" id="KW-1185">Reference proteome</keyword>
<evidence type="ECO:0000256" key="2">
    <source>
        <dbReference type="ARBA" id="ARBA00022692"/>
    </source>
</evidence>
<gene>
    <name evidence="6" type="ORF">OQ279_13765</name>
</gene>
<keyword evidence="4 5" id="KW-0472">Membrane</keyword>
<evidence type="ECO:0000256" key="5">
    <source>
        <dbReference type="SAM" id="Phobius"/>
    </source>
</evidence>
<feature type="transmembrane region" description="Helical" evidence="5">
    <location>
        <begin position="85"/>
        <end position="103"/>
    </location>
</feature>
<accession>A0A9X3CYJ8</accession>
<dbReference type="AlphaFoldDB" id="A0A9X3CYJ8"/>
<comment type="subcellular location">
    <subcellularLocation>
        <location evidence="1">Membrane</location>
        <topology evidence="1">Multi-pass membrane protein</topology>
    </subcellularLocation>
</comment>
<dbReference type="Pfam" id="PF07681">
    <property type="entry name" value="DoxX"/>
    <property type="match status" value="1"/>
</dbReference>
<sequence>MTTTTLVSRRSVQIFRMMLSGIFLVASSSHLFKVEKTLQRIEQASFKGIAYFFGEPRVMVIASGIVMLLAGISLLIGFRTRWAAVVLLAVLIPITLTIQVGQITTLGPLFKNIAIMGGLVFFILNDFDKPQNTNHEKDIL</sequence>
<evidence type="ECO:0000256" key="4">
    <source>
        <dbReference type="ARBA" id="ARBA00023136"/>
    </source>
</evidence>
<name>A0A9X3CYJ8_9FLAO</name>
<evidence type="ECO:0000256" key="3">
    <source>
        <dbReference type="ARBA" id="ARBA00022989"/>
    </source>
</evidence>
<dbReference type="EMBL" id="JAPJDA010000023">
    <property type="protein sequence ID" value="MCX2839216.1"/>
    <property type="molecule type" value="Genomic_DNA"/>
</dbReference>
<protein>
    <submittedName>
        <fullName evidence="6">DoxX family protein</fullName>
    </submittedName>
</protein>
<keyword evidence="2 5" id="KW-0812">Transmembrane</keyword>
<keyword evidence="3 5" id="KW-1133">Transmembrane helix</keyword>
<organism evidence="6 7">
    <name type="scientific">Salinimicrobium profundisediminis</name>
    <dbReference type="NCBI Taxonomy" id="2994553"/>
    <lineage>
        <taxon>Bacteria</taxon>
        <taxon>Pseudomonadati</taxon>
        <taxon>Bacteroidota</taxon>
        <taxon>Flavobacteriia</taxon>
        <taxon>Flavobacteriales</taxon>
        <taxon>Flavobacteriaceae</taxon>
        <taxon>Salinimicrobium</taxon>
    </lineage>
</organism>
<proteinExistence type="predicted"/>
<dbReference type="GO" id="GO:0016020">
    <property type="term" value="C:membrane"/>
    <property type="evidence" value="ECO:0007669"/>
    <property type="project" value="UniProtKB-SubCell"/>
</dbReference>
<dbReference type="RefSeq" id="WP_266070560.1">
    <property type="nucleotide sequence ID" value="NZ_JAPJDA010000023.1"/>
</dbReference>
<feature type="transmembrane region" description="Helical" evidence="5">
    <location>
        <begin position="58"/>
        <end position="78"/>
    </location>
</feature>
<dbReference type="Proteomes" id="UP001148482">
    <property type="component" value="Unassembled WGS sequence"/>
</dbReference>
<evidence type="ECO:0000313" key="7">
    <source>
        <dbReference type="Proteomes" id="UP001148482"/>
    </source>
</evidence>
<evidence type="ECO:0000313" key="6">
    <source>
        <dbReference type="EMBL" id="MCX2839216.1"/>
    </source>
</evidence>
<evidence type="ECO:0000256" key="1">
    <source>
        <dbReference type="ARBA" id="ARBA00004141"/>
    </source>
</evidence>
<dbReference type="InterPro" id="IPR032808">
    <property type="entry name" value="DoxX"/>
</dbReference>